<sequence>MEHTIYDGAIHTDERGTIKFFNSLDMAEIVRMYEICPASTELIRAWQGHQFEKKWFYCNEGSFNINLVKVADFKASSPLLVPQKIVLESSKPCFLALPGGYATGIRSLEKNSKITVFSNYSLEDSKNDDYRFPVEHWTFIN</sequence>
<organism evidence="1 2">
    <name type="scientific">Maribacter confluentis</name>
    <dbReference type="NCBI Taxonomy" id="1656093"/>
    <lineage>
        <taxon>Bacteria</taxon>
        <taxon>Pseudomonadati</taxon>
        <taxon>Bacteroidota</taxon>
        <taxon>Flavobacteriia</taxon>
        <taxon>Flavobacteriales</taxon>
        <taxon>Flavobacteriaceae</taxon>
        <taxon>Maribacter</taxon>
    </lineage>
</organism>
<gene>
    <name evidence="1" type="ORF">Q2T41_16760</name>
</gene>
<evidence type="ECO:0000313" key="2">
    <source>
        <dbReference type="Proteomes" id="UP001168579"/>
    </source>
</evidence>
<keyword evidence="2" id="KW-1185">Reference proteome</keyword>
<dbReference type="Proteomes" id="UP001168579">
    <property type="component" value="Unassembled WGS sequence"/>
</dbReference>
<proteinExistence type="predicted"/>
<dbReference type="EMBL" id="JAUKUC010000001">
    <property type="protein sequence ID" value="MDO1514307.1"/>
    <property type="molecule type" value="Genomic_DNA"/>
</dbReference>
<reference evidence="1" key="1">
    <citation type="journal article" date="2014" name="Int. J. Syst. Evol. Microbiol.">
        <title>Complete genome of a new Firmicutes species belonging to the dominant human colonic microbiota ('Ruminococcus bicirculans') reveals two chromosomes and a selective capacity to utilize plant glucans.</title>
        <authorList>
            <consortium name="NISC Comparative Sequencing Program"/>
            <person name="Wegmann U."/>
            <person name="Louis P."/>
            <person name="Goesmann A."/>
            <person name="Henrissat B."/>
            <person name="Duncan S.H."/>
            <person name="Flint H.J."/>
        </authorList>
    </citation>
    <scope>NUCLEOTIDE SEQUENCE</scope>
    <source>
        <strain evidence="1">CECT 8869</strain>
    </source>
</reference>
<evidence type="ECO:0000313" key="1">
    <source>
        <dbReference type="EMBL" id="MDO1514307.1"/>
    </source>
</evidence>
<dbReference type="InterPro" id="IPR014710">
    <property type="entry name" value="RmlC-like_jellyroll"/>
</dbReference>
<dbReference type="RefSeq" id="WP_304437015.1">
    <property type="nucleotide sequence ID" value="NZ_JAUKUC010000001.1"/>
</dbReference>
<reference evidence="1" key="2">
    <citation type="submission" date="2023-06" db="EMBL/GenBank/DDBJ databases">
        <authorList>
            <person name="Lucena T."/>
            <person name="Sun Q."/>
        </authorList>
    </citation>
    <scope>NUCLEOTIDE SEQUENCE</scope>
    <source>
        <strain evidence="1">CECT 8869</strain>
    </source>
</reference>
<name>A0ABT8RVC0_9FLAO</name>
<dbReference type="SUPFAM" id="SSF51182">
    <property type="entry name" value="RmlC-like cupins"/>
    <property type="match status" value="1"/>
</dbReference>
<accession>A0ABT8RVC0</accession>
<dbReference type="Gene3D" id="2.60.120.10">
    <property type="entry name" value="Jelly Rolls"/>
    <property type="match status" value="1"/>
</dbReference>
<protein>
    <submittedName>
        <fullName evidence="1">Sugar epimerase</fullName>
    </submittedName>
</protein>
<comment type="caution">
    <text evidence="1">The sequence shown here is derived from an EMBL/GenBank/DDBJ whole genome shotgun (WGS) entry which is preliminary data.</text>
</comment>
<dbReference type="InterPro" id="IPR011051">
    <property type="entry name" value="RmlC_Cupin_sf"/>
</dbReference>